<feature type="region of interest" description="Disordered" evidence="1">
    <location>
        <begin position="274"/>
        <end position="295"/>
    </location>
</feature>
<reference evidence="2 3" key="2">
    <citation type="submission" date="2018-11" db="EMBL/GenBank/DDBJ databases">
        <authorList>
            <consortium name="Pathogen Informatics"/>
        </authorList>
    </citation>
    <scope>NUCLEOTIDE SEQUENCE [LARGE SCALE GENOMIC DNA]</scope>
</reference>
<keyword evidence="3" id="KW-1185">Reference proteome</keyword>
<reference evidence="4" key="1">
    <citation type="submission" date="2016-06" db="UniProtKB">
        <authorList>
            <consortium name="WormBaseParasite"/>
        </authorList>
    </citation>
    <scope>IDENTIFICATION</scope>
</reference>
<evidence type="ECO:0000313" key="2">
    <source>
        <dbReference type="EMBL" id="VDP09746.1"/>
    </source>
</evidence>
<accession>A0A183IRS4</accession>
<dbReference type="AlphaFoldDB" id="A0A183IRS4"/>
<evidence type="ECO:0000313" key="3">
    <source>
        <dbReference type="Proteomes" id="UP000270296"/>
    </source>
</evidence>
<proteinExistence type="predicted"/>
<gene>
    <name evidence="2" type="ORF">SBAD_LOCUS6321</name>
</gene>
<organism evidence="4">
    <name type="scientific">Soboliphyme baturini</name>
    <dbReference type="NCBI Taxonomy" id="241478"/>
    <lineage>
        <taxon>Eukaryota</taxon>
        <taxon>Metazoa</taxon>
        <taxon>Ecdysozoa</taxon>
        <taxon>Nematoda</taxon>
        <taxon>Enoplea</taxon>
        <taxon>Dorylaimia</taxon>
        <taxon>Dioctophymatida</taxon>
        <taxon>Dioctophymatoidea</taxon>
        <taxon>Soboliphymatidae</taxon>
        <taxon>Soboliphyme</taxon>
    </lineage>
</organism>
<dbReference type="EMBL" id="UZAM01009651">
    <property type="protein sequence ID" value="VDP09746.1"/>
    <property type="molecule type" value="Genomic_DNA"/>
</dbReference>
<dbReference type="Proteomes" id="UP000270296">
    <property type="component" value="Unassembled WGS sequence"/>
</dbReference>
<protein>
    <submittedName>
        <fullName evidence="2 4">Uncharacterized protein</fullName>
    </submittedName>
</protein>
<sequence>MIGGGGDQTIEAETSIGVAGEELRPVPLTARTSVTSHFICGGGKNRPLVGFSFSKLRRRLAEAVGDRQGRPLELKLTCARSAFWAVQAAAATSADSATSPSNLFVEFFTSLRIVLTFEEAFDVYRAGTSAQANLVSSGPNSPSRSMPHSYPSQFPHSFRLFVPLLPYTSKMNSGCTGPCSADFLFHLAAMRPYSVIVNRVASVMTCDLTCTFVGLCKKWQTRRPAVLFKGAQDKFLAVLESVHRTRITLCIEHRIRTSKRSTLLADPQAVGLNRDEDTSGMSALFQSPPRKSHKH</sequence>
<name>A0A183IRS4_9BILA</name>
<dbReference type="WBParaSite" id="SBAD_0000656501-mRNA-1">
    <property type="protein sequence ID" value="SBAD_0000656501-mRNA-1"/>
    <property type="gene ID" value="SBAD_0000656501"/>
</dbReference>
<evidence type="ECO:0000256" key="1">
    <source>
        <dbReference type="SAM" id="MobiDB-lite"/>
    </source>
</evidence>
<evidence type="ECO:0000313" key="4">
    <source>
        <dbReference type="WBParaSite" id="SBAD_0000656501-mRNA-1"/>
    </source>
</evidence>